<dbReference type="GeneID" id="85323844"/>
<dbReference type="EMBL" id="JAUIRO010000008">
    <property type="protein sequence ID" value="KAK0703255.1"/>
    <property type="molecule type" value="Genomic_DNA"/>
</dbReference>
<name>A0AA39ZTB7_9PEZI</name>
<feature type="region of interest" description="Disordered" evidence="1">
    <location>
        <begin position="61"/>
        <end position="82"/>
    </location>
</feature>
<dbReference type="InterPro" id="IPR046529">
    <property type="entry name" value="DUF6594"/>
</dbReference>
<protein>
    <recommendedName>
        <fullName evidence="2">DUF6594 domain-containing protein</fullName>
    </recommendedName>
</protein>
<evidence type="ECO:0000256" key="1">
    <source>
        <dbReference type="SAM" id="MobiDB-lite"/>
    </source>
</evidence>
<gene>
    <name evidence="3" type="ORF">B0T26DRAFT_680959</name>
</gene>
<organism evidence="3 4">
    <name type="scientific">Lasiosphaeria miniovina</name>
    <dbReference type="NCBI Taxonomy" id="1954250"/>
    <lineage>
        <taxon>Eukaryota</taxon>
        <taxon>Fungi</taxon>
        <taxon>Dikarya</taxon>
        <taxon>Ascomycota</taxon>
        <taxon>Pezizomycotina</taxon>
        <taxon>Sordariomycetes</taxon>
        <taxon>Sordariomycetidae</taxon>
        <taxon>Sordariales</taxon>
        <taxon>Lasiosphaeriaceae</taxon>
        <taxon>Lasiosphaeria</taxon>
    </lineage>
</organism>
<dbReference type="Proteomes" id="UP001172101">
    <property type="component" value="Unassembled WGS sequence"/>
</dbReference>
<evidence type="ECO:0000313" key="3">
    <source>
        <dbReference type="EMBL" id="KAK0703255.1"/>
    </source>
</evidence>
<proteinExistence type="predicted"/>
<sequence length="140" mass="15913">MLHRLPPKETLSQVEAFPPGYPSLAAFLGNDRDFAMFRSFRRLHARVLLRKQDELAQLQQRLDGLDDAENKPSPYSLTTNRRQDAKAAEQAALLSELINSLLTSFLKNLKRPEPEGDHVKSVANWMDGKKPLARAEFLVM</sequence>
<evidence type="ECO:0000313" key="4">
    <source>
        <dbReference type="Proteomes" id="UP001172101"/>
    </source>
</evidence>
<reference evidence="3" key="1">
    <citation type="submission" date="2023-06" db="EMBL/GenBank/DDBJ databases">
        <title>Genome-scale phylogeny and comparative genomics of the fungal order Sordariales.</title>
        <authorList>
            <consortium name="Lawrence Berkeley National Laboratory"/>
            <person name="Hensen N."/>
            <person name="Bonometti L."/>
            <person name="Westerberg I."/>
            <person name="Brannstrom I.O."/>
            <person name="Guillou S."/>
            <person name="Cros-Aarteil S."/>
            <person name="Calhoun S."/>
            <person name="Haridas S."/>
            <person name="Kuo A."/>
            <person name="Mondo S."/>
            <person name="Pangilinan J."/>
            <person name="Riley R."/>
            <person name="LaButti K."/>
            <person name="Andreopoulos B."/>
            <person name="Lipzen A."/>
            <person name="Chen C."/>
            <person name="Yanf M."/>
            <person name="Daum C."/>
            <person name="Ng V."/>
            <person name="Clum A."/>
            <person name="Steindorff A."/>
            <person name="Ohm R."/>
            <person name="Martin F."/>
            <person name="Silar P."/>
            <person name="Natvig D."/>
            <person name="Lalanne C."/>
            <person name="Gautier V."/>
            <person name="Ament-velasquez S.L."/>
            <person name="Kruys A."/>
            <person name="Hutchinson M.I."/>
            <person name="Powell A.J."/>
            <person name="Barry K."/>
            <person name="Miller A.N."/>
            <person name="Grigoriev I.V."/>
            <person name="Debuchy R."/>
            <person name="Gladieux P."/>
            <person name="Thoren M.H."/>
            <person name="Johannesson H."/>
        </authorList>
    </citation>
    <scope>NUCLEOTIDE SEQUENCE</scope>
    <source>
        <strain evidence="3">SMH2392-1A</strain>
    </source>
</reference>
<dbReference type="AlphaFoldDB" id="A0AA39ZTB7"/>
<comment type="caution">
    <text evidence="3">The sequence shown here is derived from an EMBL/GenBank/DDBJ whole genome shotgun (WGS) entry which is preliminary data.</text>
</comment>
<dbReference type="PANTHER" id="PTHR34502">
    <property type="entry name" value="DUF6594 DOMAIN-CONTAINING PROTEIN-RELATED"/>
    <property type="match status" value="1"/>
</dbReference>
<accession>A0AA39ZTB7</accession>
<dbReference type="PANTHER" id="PTHR34502:SF5">
    <property type="entry name" value="DUF6594 DOMAIN-CONTAINING PROTEIN"/>
    <property type="match status" value="1"/>
</dbReference>
<keyword evidence="4" id="KW-1185">Reference proteome</keyword>
<dbReference type="RefSeq" id="XP_060290114.1">
    <property type="nucleotide sequence ID" value="XM_060440574.1"/>
</dbReference>
<evidence type="ECO:0000259" key="2">
    <source>
        <dbReference type="Pfam" id="PF20237"/>
    </source>
</evidence>
<feature type="domain" description="DUF6594" evidence="2">
    <location>
        <begin position="21"/>
        <end position="136"/>
    </location>
</feature>
<dbReference type="Pfam" id="PF20237">
    <property type="entry name" value="DUF6594"/>
    <property type="match status" value="1"/>
</dbReference>